<dbReference type="CDD" id="cd10719">
    <property type="entry name" value="DnaJ_zf"/>
    <property type="match status" value="1"/>
</dbReference>
<gene>
    <name evidence="11" type="primary">dnaJ</name>
    <name evidence="15" type="ORF">UV05_C0062G0001</name>
</gene>
<reference evidence="15 16" key="1">
    <citation type="journal article" date="2015" name="Nature">
        <title>rRNA introns, odd ribosomes, and small enigmatic genomes across a large radiation of phyla.</title>
        <authorList>
            <person name="Brown C.T."/>
            <person name="Hug L.A."/>
            <person name="Thomas B.C."/>
            <person name="Sharon I."/>
            <person name="Castelle C.J."/>
            <person name="Singh A."/>
            <person name="Wilkins M.J."/>
            <person name="Williams K.H."/>
            <person name="Banfield J.F."/>
        </authorList>
    </citation>
    <scope>NUCLEOTIDE SEQUENCE [LARGE SCALE GENOMIC DNA]</scope>
</reference>
<dbReference type="InterPro" id="IPR001623">
    <property type="entry name" value="DnaJ_domain"/>
</dbReference>
<evidence type="ECO:0000256" key="1">
    <source>
        <dbReference type="ARBA" id="ARBA00022490"/>
    </source>
</evidence>
<dbReference type="InterPro" id="IPR036410">
    <property type="entry name" value="HSP_DnaJ_Cys-rich_dom_sf"/>
</dbReference>
<dbReference type="NCBIfam" id="TIGR02349">
    <property type="entry name" value="DnaJ_bact"/>
    <property type="match status" value="1"/>
</dbReference>
<dbReference type="InterPro" id="IPR012724">
    <property type="entry name" value="DnaJ"/>
</dbReference>
<dbReference type="PANTHER" id="PTHR43096:SF48">
    <property type="entry name" value="CHAPERONE PROTEIN DNAJ"/>
    <property type="match status" value="1"/>
</dbReference>
<feature type="repeat" description="CXXCXGXG motif" evidence="11">
    <location>
        <begin position="195"/>
        <end position="202"/>
    </location>
</feature>
<feature type="domain" description="J" evidence="13">
    <location>
        <begin position="4"/>
        <end position="66"/>
    </location>
</feature>
<feature type="zinc finger region" description="CR-type" evidence="12">
    <location>
        <begin position="139"/>
        <end position="221"/>
    </location>
</feature>
<dbReference type="FunFam" id="2.10.230.10:FF:000002">
    <property type="entry name" value="Molecular chaperone DnaJ"/>
    <property type="match status" value="1"/>
</dbReference>
<feature type="repeat" description="CXXCXGXG motif" evidence="11">
    <location>
        <begin position="152"/>
        <end position="159"/>
    </location>
</feature>
<feature type="repeat" description="CXXCXGXG motif" evidence="11">
    <location>
        <begin position="209"/>
        <end position="216"/>
    </location>
</feature>
<sequence>MSKDYYNILGVEKGATKDEIKKAFRKKAHQHHPDKAGGDEAKFKEAAEAYGVLSDDQKREQYDQYGTTFDQAGAGGFGGFNGFQGVNFDFSGMEDLQDILGSMFGGGFGGGGHTRKKQQARGQDIEKNLEISFSEAVFGTEKTVELYSHIVCNKCGGNGAEPEHGMKTCSVCSGKGETQVSQRTIFGQFLTRQVCDVCSGHGEQPEKECTKCHGAGISRELRKFSVKIPAGVDDGGIMRLSGQGEAASRGGITGDLFLRIRVEPDSKFERRGNNIISQIAIPFKIAVLGGKVLVETVDGEVDLKIPAGTEPGSVFRLRNKGVPYTRGGGRGDHMVEVTIDVPKKISKKQKKLLEEFDE</sequence>
<dbReference type="Pfam" id="PF00684">
    <property type="entry name" value="DnaJ_CXXCXGXG"/>
    <property type="match status" value="1"/>
</dbReference>
<dbReference type="GO" id="GO:0031072">
    <property type="term" value="F:heat shock protein binding"/>
    <property type="evidence" value="ECO:0007669"/>
    <property type="project" value="InterPro"/>
</dbReference>
<evidence type="ECO:0000256" key="3">
    <source>
        <dbReference type="ARBA" id="ARBA00022723"/>
    </source>
</evidence>
<feature type="binding site" evidence="11">
    <location>
        <position position="152"/>
    </location>
    <ligand>
        <name>Zn(2+)</name>
        <dbReference type="ChEBI" id="CHEBI:29105"/>
        <label>1</label>
    </ligand>
</feature>
<keyword evidence="3 11" id="KW-0479">Metal-binding</keyword>
<keyword evidence="5 11" id="KW-0863">Zinc-finger</keyword>
<dbReference type="PROSITE" id="PS51188">
    <property type="entry name" value="ZF_CR"/>
    <property type="match status" value="1"/>
</dbReference>
<comment type="caution">
    <text evidence="15">The sequence shown here is derived from an EMBL/GenBank/DDBJ whole genome shotgun (WGS) entry which is preliminary data.</text>
</comment>
<dbReference type="SMART" id="SM00271">
    <property type="entry name" value="DnaJ"/>
    <property type="match status" value="1"/>
</dbReference>
<feature type="binding site" evidence="11">
    <location>
        <position position="209"/>
    </location>
    <ligand>
        <name>Zn(2+)</name>
        <dbReference type="ChEBI" id="CHEBI:29105"/>
        <label>1</label>
    </ligand>
</feature>
<evidence type="ECO:0000259" key="14">
    <source>
        <dbReference type="PROSITE" id="PS51188"/>
    </source>
</evidence>
<dbReference type="GO" id="GO:0051082">
    <property type="term" value="F:unfolded protein binding"/>
    <property type="evidence" value="ECO:0007669"/>
    <property type="project" value="UniProtKB-UniRule"/>
</dbReference>
<evidence type="ECO:0000256" key="11">
    <source>
        <dbReference type="HAMAP-Rule" id="MF_01152"/>
    </source>
</evidence>
<name>A0A0G0YWN1_9BACT</name>
<evidence type="ECO:0000256" key="10">
    <source>
        <dbReference type="ARBA" id="ARBA00067609"/>
    </source>
</evidence>
<dbReference type="InterPro" id="IPR036869">
    <property type="entry name" value="J_dom_sf"/>
</dbReference>
<dbReference type="GO" id="GO:0006260">
    <property type="term" value="P:DNA replication"/>
    <property type="evidence" value="ECO:0007669"/>
    <property type="project" value="UniProtKB-KW"/>
</dbReference>
<dbReference type="InterPro" id="IPR008971">
    <property type="entry name" value="HSP40/DnaJ_pept-bd"/>
</dbReference>
<comment type="similarity">
    <text evidence="9 11">Belongs to the DnaJ family.</text>
</comment>
<keyword evidence="4 11" id="KW-0677">Repeat</keyword>
<dbReference type="GO" id="GO:0008270">
    <property type="term" value="F:zinc ion binding"/>
    <property type="evidence" value="ECO:0007669"/>
    <property type="project" value="UniProtKB-UniRule"/>
</dbReference>
<evidence type="ECO:0000256" key="4">
    <source>
        <dbReference type="ARBA" id="ARBA00022737"/>
    </source>
</evidence>
<evidence type="ECO:0000256" key="6">
    <source>
        <dbReference type="ARBA" id="ARBA00022833"/>
    </source>
</evidence>
<keyword evidence="6 11" id="KW-0862">Zinc</keyword>
<protein>
    <recommendedName>
        <fullName evidence="10 11">Chaperone protein DnaJ</fullName>
    </recommendedName>
</protein>
<organism evidence="15 16">
    <name type="scientific">candidate division CPR1 bacterium GW2011_GWA2_42_17</name>
    <dbReference type="NCBI Taxonomy" id="1618341"/>
    <lineage>
        <taxon>Bacteria</taxon>
        <taxon>candidate division CPR1</taxon>
    </lineage>
</organism>
<dbReference type="CDD" id="cd10747">
    <property type="entry name" value="DnaJ_C"/>
    <property type="match status" value="1"/>
</dbReference>
<feature type="binding site" evidence="11">
    <location>
        <position position="195"/>
    </location>
    <ligand>
        <name>Zn(2+)</name>
        <dbReference type="ChEBI" id="CHEBI:29105"/>
        <label>2</label>
    </ligand>
</feature>
<dbReference type="InterPro" id="IPR001305">
    <property type="entry name" value="HSP_DnaJ_Cys-rich_dom"/>
</dbReference>
<dbReference type="GO" id="GO:0005737">
    <property type="term" value="C:cytoplasm"/>
    <property type="evidence" value="ECO:0007669"/>
    <property type="project" value="UniProtKB-SubCell"/>
</dbReference>
<proteinExistence type="inferred from homology"/>
<dbReference type="Gene3D" id="2.10.230.10">
    <property type="entry name" value="Heat shock protein DnaJ, cysteine-rich domain"/>
    <property type="match status" value="1"/>
</dbReference>
<dbReference type="Pfam" id="PF00226">
    <property type="entry name" value="DnaJ"/>
    <property type="match status" value="1"/>
</dbReference>
<comment type="subcellular location">
    <subcellularLocation>
        <location evidence="11">Cytoplasm</location>
    </subcellularLocation>
</comment>
<keyword evidence="8 11" id="KW-0143">Chaperone</keyword>
<keyword evidence="2 11" id="KW-0235">DNA replication</keyword>
<feature type="binding site" evidence="11">
    <location>
        <position position="155"/>
    </location>
    <ligand>
        <name>Zn(2+)</name>
        <dbReference type="ChEBI" id="CHEBI:29105"/>
        <label>1</label>
    </ligand>
</feature>
<evidence type="ECO:0000313" key="16">
    <source>
        <dbReference type="Proteomes" id="UP000034875"/>
    </source>
</evidence>
<evidence type="ECO:0000256" key="8">
    <source>
        <dbReference type="ARBA" id="ARBA00023186"/>
    </source>
</evidence>
<dbReference type="SUPFAM" id="SSF46565">
    <property type="entry name" value="Chaperone J-domain"/>
    <property type="match status" value="1"/>
</dbReference>
<dbReference type="EMBL" id="LCCZ01000062">
    <property type="protein sequence ID" value="KKS41040.1"/>
    <property type="molecule type" value="Genomic_DNA"/>
</dbReference>
<dbReference type="PROSITE" id="PS50076">
    <property type="entry name" value="DNAJ_2"/>
    <property type="match status" value="1"/>
</dbReference>
<dbReference type="SUPFAM" id="SSF57938">
    <property type="entry name" value="DnaJ/Hsp40 cysteine-rich domain"/>
    <property type="match status" value="1"/>
</dbReference>
<comment type="domain">
    <text evidence="11">The J domain is necessary and sufficient to stimulate DnaK ATPase activity. Zinc center 1 plays an important role in the autonomous, DnaK-independent chaperone activity of DnaJ. Zinc center 2 is essential for interaction with DnaK and for DnaJ activity.</text>
</comment>
<feature type="binding site" evidence="11">
    <location>
        <position position="198"/>
    </location>
    <ligand>
        <name>Zn(2+)</name>
        <dbReference type="ChEBI" id="CHEBI:29105"/>
        <label>2</label>
    </ligand>
</feature>
<dbReference type="PATRIC" id="fig|1618341.3.peg.772"/>
<comment type="cofactor">
    <cofactor evidence="11">
        <name>Zn(2+)</name>
        <dbReference type="ChEBI" id="CHEBI:29105"/>
    </cofactor>
    <text evidence="11">Binds 2 Zn(2+) ions per monomer.</text>
</comment>
<evidence type="ECO:0000256" key="7">
    <source>
        <dbReference type="ARBA" id="ARBA00023016"/>
    </source>
</evidence>
<dbReference type="GO" id="GO:0009408">
    <property type="term" value="P:response to heat"/>
    <property type="evidence" value="ECO:0007669"/>
    <property type="project" value="InterPro"/>
</dbReference>
<evidence type="ECO:0000256" key="9">
    <source>
        <dbReference type="ARBA" id="ARBA00061004"/>
    </source>
</evidence>
<evidence type="ECO:0000256" key="12">
    <source>
        <dbReference type="PROSITE-ProRule" id="PRU00546"/>
    </source>
</evidence>
<dbReference type="HAMAP" id="MF_01152">
    <property type="entry name" value="DnaJ"/>
    <property type="match status" value="1"/>
</dbReference>
<dbReference type="NCBIfam" id="NF008035">
    <property type="entry name" value="PRK10767.1"/>
    <property type="match status" value="1"/>
</dbReference>
<dbReference type="AlphaFoldDB" id="A0A0G0YWN1"/>
<dbReference type="InterPro" id="IPR002939">
    <property type="entry name" value="DnaJ_C"/>
</dbReference>
<feature type="binding site" evidence="11">
    <location>
        <position position="172"/>
    </location>
    <ligand>
        <name>Zn(2+)</name>
        <dbReference type="ChEBI" id="CHEBI:29105"/>
        <label>2</label>
    </ligand>
</feature>
<feature type="binding site" evidence="11">
    <location>
        <position position="212"/>
    </location>
    <ligand>
        <name>Zn(2+)</name>
        <dbReference type="ChEBI" id="CHEBI:29105"/>
        <label>1</label>
    </ligand>
</feature>
<dbReference type="Proteomes" id="UP000034875">
    <property type="component" value="Unassembled WGS sequence"/>
</dbReference>
<keyword evidence="7 11" id="KW-0346">Stress response</keyword>
<feature type="domain" description="CR-type" evidence="14">
    <location>
        <begin position="139"/>
        <end position="221"/>
    </location>
</feature>
<dbReference type="CDD" id="cd06257">
    <property type="entry name" value="DnaJ"/>
    <property type="match status" value="1"/>
</dbReference>
<evidence type="ECO:0000256" key="2">
    <source>
        <dbReference type="ARBA" id="ARBA00022705"/>
    </source>
</evidence>
<comment type="subunit">
    <text evidence="11">Homodimer.</text>
</comment>
<evidence type="ECO:0000259" key="13">
    <source>
        <dbReference type="PROSITE" id="PS50076"/>
    </source>
</evidence>
<evidence type="ECO:0000313" key="15">
    <source>
        <dbReference type="EMBL" id="KKS41040.1"/>
    </source>
</evidence>
<dbReference type="GO" id="GO:0042026">
    <property type="term" value="P:protein refolding"/>
    <property type="evidence" value="ECO:0007669"/>
    <property type="project" value="TreeGrafter"/>
</dbReference>
<dbReference type="GO" id="GO:0005524">
    <property type="term" value="F:ATP binding"/>
    <property type="evidence" value="ECO:0007669"/>
    <property type="project" value="InterPro"/>
</dbReference>
<comment type="function">
    <text evidence="11">Participates actively in the response to hyperosmotic and heat shock by preventing the aggregation of stress-denatured proteins and by disaggregating proteins, also in an autonomous, DnaK-independent fashion. Unfolded proteins bind initially to DnaJ; upon interaction with the DnaJ-bound protein, DnaK hydrolyzes its bound ATP, resulting in the formation of a stable complex. GrpE releases ADP from DnaK; ATP binding to DnaK triggers the release of the substrate protein, thus completing the reaction cycle. Several rounds of ATP-dependent interactions between DnaJ, DnaK and GrpE are required for fully efficient folding. Also involved, together with DnaK and GrpE, in the DNA replication of plasmids through activation of initiation proteins.</text>
</comment>
<dbReference type="Pfam" id="PF01556">
    <property type="entry name" value="DnaJ_C"/>
    <property type="match status" value="1"/>
</dbReference>
<evidence type="ECO:0000256" key="5">
    <source>
        <dbReference type="ARBA" id="ARBA00022771"/>
    </source>
</evidence>
<feature type="repeat" description="CXXCXGXG motif" evidence="11">
    <location>
        <begin position="169"/>
        <end position="176"/>
    </location>
</feature>
<dbReference type="FunFam" id="2.60.260.20:FF:000005">
    <property type="entry name" value="Chaperone protein dnaJ 1, mitochondrial"/>
    <property type="match status" value="1"/>
</dbReference>
<dbReference type="Gene3D" id="1.10.287.110">
    <property type="entry name" value="DnaJ domain"/>
    <property type="match status" value="1"/>
</dbReference>
<keyword evidence="1 11" id="KW-0963">Cytoplasm</keyword>
<dbReference type="Gene3D" id="2.60.260.20">
    <property type="entry name" value="Urease metallochaperone UreE, N-terminal domain"/>
    <property type="match status" value="2"/>
</dbReference>
<dbReference type="SUPFAM" id="SSF49493">
    <property type="entry name" value="HSP40/DnaJ peptide-binding domain"/>
    <property type="match status" value="2"/>
</dbReference>
<feature type="binding site" evidence="11">
    <location>
        <position position="169"/>
    </location>
    <ligand>
        <name>Zn(2+)</name>
        <dbReference type="ChEBI" id="CHEBI:29105"/>
        <label>2</label>
    </ligand>
</feature>
<dbReference type="PRINTS" id="PR00625">
    <property type="entry name" value="JDOMAIN"/>
</dbReference>
<dbReference type="PANTHER" id="PTHR43096">
    <property type="entry name" value="DNAJ HOMOLOG 1, MITOCHONDRIAL-RELATED"/>
    <property type="match status" value="1"/>
</dbReference>
<accession>A0A0G0YWN1</accession>